<proteinExistence type="predicted"/>
<protein>
    <submittedName>
        <fullName evidence="1">Uncharacterized protein</fullName>
    </submittedName>
</protein>
<evidence type="ECO:0000313" key="1">
    <source>
        <dbReference type="EMBL" id="PZN82042.1"/>
    </source>
</evidence>
<dbReference type="AlphaFoldDB" id="A0A2W4RDW1"/>
<dbReference type="EMBL" id="QJPH01000238">
    <property type="protein sequence ID" value="PZN82042.1"/>
    <property type="molecule type" value="Genomic_DNA"/>
</dbReference>
<reference evidence="1 2" key="1">
    <citation type="journal article" date="2018" name="Aquat. Microb. Ecol.">
        <title>Gammaproteobacterial methanotrophs dominate.</title>
        <authorList>
            <person name="Rissanen A.J."/>
            <person name="Saarenheimo J."/>
            <person name="Tiirola M."/>
            <person name="Peura S."/>
            <person name="Aalto S.L."/>
            <person name="Karvinen A."/>
            <person name="Nykanen H."/>
        </authorList>
    </citation>
    <scope>NUCLEOTIDE SEQUENCE [LARGE SCALE GENOMIC DNA]</scope>
    <source>
        <strain evidence="1">AMbin10</strain>
    </source>
</reference>
<evidence type="ECO:0000313" key="2">
    <source>
        <dbReference type="Proteomes" id="UP000249396"/>
    </source>
</evidence>
<sequence>MSVKTFVEVEIKSPHPDQDLIDIIRCFAEETLGFQYLEEQSQIYATAVGEASCAVLKENNLYHPAIAITKKRGNTFYIANIVPRDAPQIPLVDYNALSREFAGGLRKYARLNSLAITVTSTSDTVRLQDLIPGTTLRTLFERYLNLHPTSYHPCDIRRLDQFICGISRYSRKRIDLDLLKVWLIEEKSWSSNDAEWCVRRIETGLAVLEVYKGS</sequence>
<name>A0A2W4RDW1_9GAMM</name>
<comment type="caution">
    <text evidence="1">The sequence shown here is derived from an EMBL/GenBank/DDBJ whole genome shotgun (WGS) entry which is preliminary data.</text>
</comment>
<dbReference type="Proteomes" id="UP000249396">
    <property type="component" value="Unassembled WGS sequence"/>
</dbReference>
<accession>A0A2W4RDW1</accession>
<organism evidence="1 2">
    <name type="scientific">Candidatus Methylumidiphilus alinenensis</name>
    <dbReference type="NCBI Taxonomy" id="2202197"/>
    <lineage>
        <taxon>Bacteria</taxon>
        <taxon>Pseudomonadati</taxon>
        <taxon>Pseudomonadota</taxon>
        <taxon>Gammaproteobacteria</taxon>
        <taxon>Methylococcales</taxon>
        <taxon>Candidatus Methylumidiphilus</taxon>
    </lineage>
</organism>
<gene>
    <name evidence="1" type="ORF">DM484_07135</name>
</gene>